<evidence type="ECO:0000256" key="1">
    <source>
        <dbReference type="SAM" id="Phobius"/>
    </source>
</evidence>
<dbReference type="SUPFAM" id="SSF55469">
    <property type="entry name" value="FMN-dependent nitroreductase-like"/>
    <property type="match status" value="1"/>
</dbReference>
<dbReference type="AlphaFoldDB" id="A0A1J1E374"/>
<sequence length="291" mass="33717">MKKKYSLNDLMKESEKYDKSIYSTKMFDLDNSLDYIQSSKISDISIKRDISKGSNTFYTDYVLERASNPYKTYFGKKIKLNDLKRLKNKQKDFIEVLRKRKSHRKYLKKDLSSYEIFSILNYSYGISREENVMGHKWQFRYSPSPGGIYSSDIYLILVNSHFKKGLYHYQPKDNSLELIKEGDFSSFIKDNLGLSPYIDSENKIGGCIIISSNIQRLYIKYNVRAYRFMLLEVGILLQSLSLVSSYIGIGSCILGGFYENKINDFIGLDGDLESVQGVMVIGHIDNEESEN</sequence>
<evidence type="ECO:0000313" key="3">
    <source>
        <dbReference type="EMBL" id="BAV94484.1"/>
    </source>
</evidence>
<dbReference type="PANTHER" id="PTHR43745">
    <property type="entry name" value="NITROREDUCTASE MJ1384-RELATED"/>
    <property type="match status" value="1"/>
</dbReference>
<dbReference type="Proteomes" id="UP000243197">
    <property type="component" value="Chromosome"/>
</dbReference>
<dbReference type="Pfam" id="PF00881">
    <property type="entry name" value="Nitroreductase"/>
    <property type="match status" value="1"/>
</dbReference>
<reference evidence="3 4" key="1">
    <citation type="submission" date="2014-03" db="EMBL/GenBank/DDBJ databases">
        <title>complete genome sequence of Flavobacteriaceae bacterium JBKA-6.</title>
        <authorList>
            <person name="Takano T."/>
            <person name="Nakamura Y."/>
            <person name="Takuma S."/>
            <person name="Yasuike M."/>
            <person name="Matsuyama T."/>
            <person name="Sakai T."/>
            <person name="Fujiwara A."/>
            <person name="Kimoto K."/>
            <person name="Fukuda Y."/>
            <person name="Kondo H."/>
            <person name="Hirono I."/>
            <person name="Nakayasu C."/>
        </authorList>
    </citation>
    <scope>NUCLEOTIDE SEQUENCE [LARGE SCALE GENOMIC DNA]</scope>
    <source>
        <strain evidence="3 4">JBKA-6</strain>
    </source>
</reference>
<gene>
    <name evidence="3" type="ORF">JBKA6_0471</name>
</gene>
<dbReference type="RefSeq" id="WP_096685506.1">
    <property type="nucleotide sequence ID" value="NZ_AP014564.1"/>
</dbReference>
<dbReference type="InterPro" id="IPR000415">
    <property type="entry name" value="Nitroreductase-like"/>
</dbReference>
<protein>
    <submittedName>
        <fullName evidence="3">Dehydrogenase SagB</fullName>
    </submittedName>
</protein>
<evidence type="ECO:0000259" key="2">
    <source>
        <dbReference type="Pfam" id="PF00881"/>
    </source>
</evidence>
<dbReference type="PANTHER" id="PTHR43745:SF2">
    <property type="entry name" value="NITROREDUCTASE MJ1384-RELATED"/>
    <property type="match status" value="1"/>
</dbReference>
<keyword evidence="1" id="KW-1133">Transmembrane helix</keyword>
<dbReference type="InterPro" id="IPR020051">
    <property type="entry name" value="SagB-type_dehydrogenase"/>
</dbReference>
<dbReference type="InterPro" id="IPR052544">
    <property type="entry name" value="Bacteriocin_Proc_Enz"/>
</dbReference>
<feature type="transmembrane region" description="Helical" evidence="1">
    <location>
        <begin position="230"/>
        <end position="258"/>
    </location>
</feature>
<keyword evidence="4" id="KW-1185">Reference proteome</keyword>
<dbReference type="KEGG" id="ise:JBKA6_0471"/>
<organism evidence="3 4">
    <name type="scientific">Ichthyobacterium seriolicida</name>
    <dbReference type="NCBI Taxonomy" id="242600"/>
    <lineage>
        <taxon>Bacteria</taxon>
        <taxon>Pseudomonadati</taxon>
        <taxon>Bacteroidota</taxon>
        <taxon>Flavobacteriia</taxon>
        <taxon>Flavobacteriales</taxon>
        <taxon>Ichthyobacteriaceae</taxon>
        <taxon>Ichthyobacterium</taxon>
    </lineage>
</organism>
<keyword evidence="1" id="KW-0812">Transmembrane</keyword>
<keyword evidence="1" id="KW-0472">Membrane</keyword>
<dbReference type="Gene3D" id="3.40.109.10">
    <property type="entry name" value="NADH Oxidase"/>
    <property type="match status" value="1"/>
</dbReference>
<evidence type="ECO:0000313" key="4">
    <source>
        <dbReference type="Proteomes" id="UP000243197"/>
    </source>
</evidence>
<name>A0A1J1E374_9FLAO</name>
<accession>A0A1J1E374</accession>
<dbReference type="CDD" id="cd02142">
    <property type="entry name" value="McbC_SagB-like_oxidoreductase"/>
    <property type="match status" value="1"/>
</dbReference>
<dbReference type="NCBIfam" id="TIGR03605">
    <property type="entry name" value="antibiot_sagB"/>
    <property type="match status" value="1"/>
</dbReference>
<dbReference type="OrthoDB" id="9801593at2"/>
<dbReference type="EMBL" id="AP014564">
    <property type="protein sequence ID" value="BAV94484.1"/>
    <property type="molecule type" value="Genomic_DNA"/>
</dbReference>
<dbReference type="InterPro" id="IPR029479">
    <property type="entry name" value="Nitroreductase"/>
</dbReference>
<proteinExistence type="predicted"/>
<feature type="domain" description="Nitroreductase" evidence="2">
    <location>
        <begin position="97"/>
        <end position="283"/>
    </location>
</feature>
<dbReference type="GO" id="GO:0016491">
    <property type="term" value="F:oxidoreductase activity"/>
    <property type="evidence" value="ECO:0007669"/>
    <property type="project" value="InterPro"/>
</dbReference>